<evidence type="ECO:0008006" key="3">
    <source>
        <dbReference type="Google" id="ProtNLM"/>
    </source>
</evidence>
<gene>
    <name evidence="1" type="ORF">DDR33_25285</name>
</gene>
<reference evidence="1 2" key="1">
    <citation type="submission" date="2018-04" db="EMBL/GenBank/DDBJ databases">
        <title>Pedobacter chongqingensis sp. nov., isolated from a rottenly hemp rope.</title>
        <authorList>
            <person name="Cai Y."/>
        </authorList>
    </citation>
    <scope>NUCLEOTIDE SEQUENCE [LARGE SCALE GENOMIC DNA]</scope>
    <source>
        <strain evidence="1 2">FJ4-8</strain>
    </source>
</reference>
<evidence type="ECO:0000313" key="1">
    <source>
        <dbReference type="EMBL" id="PWG77859.1"/>
    </source>
</evidence>
<dbReference type="AlphaFoldDB" id="A0A2U2P9N9"/>
<name>A0A2U2P9N9_9SPHI</name>
<organism evidence="1 2">
    <name type="scientific">Pararcticibacter amylolyticus</name>
    <dbReference type="NCBI Taxonomy" id="2173175"/>
    <lineage>
        <taxon>Bacteria</taxon>
        <taxon>Pseudomonadati</taxon>
        <taxon>Bacteroidota</taxon>
        <taxon>Sphingobacteriia</taxon>
        <taxon>Sphingobacteriales</taxon>
        <taxon>Sphingobacteriaceae</taxon>
        <taxon>Pararcticibacter</taxon>
    </lineage>
</organism>
<sequence length="89" mass="10122">QGGIWKYSGQQPYSGPVTLSAGDAFDDIRIHPSDARMTTYTYEPLTGMSSSTDEKGNTVYYQYDSFGRLQYIKDRSGAILKDYTYHYKP</sequence>
<evidence type="ECO:0000313" key="2">
    <source>
        <dbReference type="Proteomes" id="UP000245647"/>
    </source>
</evidence>
<protein>
    <recommendedName>
        <fullName evidence="3">Type IV secretion protein Rhs</fullName>
    </recommendedName>
</protein>
<dbReference type="RefSeq" id="WP_158280878.1">
    <property type="nucleotide sequence ID" value="NZ_QEAS01000106.1"/>
</dbReference>
<dbReference type="Proteomes" id="UP000245647">
    <property type="component" value="Unassembled WGS sequence"/>
</dbReference>
<dbReference type="EMBL" id="QEAS01000106">
    <property type="protein sequence ID" value="PWG77859.1"/>
    <property type="molecule type" value="Genomic_DNA"/>
</dbReference>
<proteinExistence type="predicted"/>
<keyword evidence="2" id="KW-1185">Reference proteome</keyword>
<dbReference type="Gene3D" id="2.180.10.10">
    <property type="entry name" value="RHS repeat-associated core"/>
    <property type="match status" value="1"/>
</dbReference>
<comment type="caution">
    <text evidence="1">The sequence shown here is derived from an EMBL/GenBank/DDBJ whole genome shotgun (WGS) entry which is preliminary data.</text>
</comment>
<accession>A0A2U2P9N9</accession>
<feature type="non-terminal residue" evidence="1">
    <location>
        <position position="1"/>
    </location>
</feature>
<dbReference type="OrthoDB" id="903892at2"/>